<reference evidence="6 7" key="1">
    <citation type="submission" date="2016-07" db="EMBL/GenBank/DDBJ databases">
        <title>Draft genome of Scalindua rubra, obtained from a brine-seawater interface in the Red Sea, sheds light on salt adaptation in anammox bacteria.</title>
        <authorList>
            <person name="Speth D.R."/>
            <person name="Lagkouvardos I."/>
            <person name="Wang Y."/>
            <person name="Qian P.-Y."/>
            <person name="Dutilh B.E."/>
            <person name="Jetten M.S."/>
        </authorList>
    </citation>
    <scope>NUCLEOTIDE SEQUENCE [LARGE SCALE GENOMIC DNA]</scope>
    <source>
        <strain evidence="6">BSI-1</strain>
    </source>
</reference>
<keyword evidence="3 6" id="KW-0808">Transferase</keyword>
<evidence type="ECO:0000313" key="7">
    <source>
        <dbReference type="Proteomes" id="UP000094056"/>
    </source>
</evidence>
<accession>A0A1E3X975</accession>
<name>A0A1E3X975_9BACT</name>
<dbReference type="Pfam" id="PF00534">
    <property type="entry name" value="Glycos_transf_1"/>
    <property type="match status" value="1"/>
</dbReference>
<dbReference type="Gene3D" id="1.25.40.10">
    <property type="entry name" value="Tetratricopeptide repeat domain"/>
    <property type="match status" value="1"/>
</dbReference>
<evidence type="ECO:0000313" key="6">
    <source>
        <dbReference type="EMBL" id="ODS32181.1"/>
    </source>
</evidence>
<evidence type="ECO:0000256" key="1">
    <source>
        <dbReference type="ARBA" id="ARBA00009481"/>
    </source>
</evidence>
<dbReference type="Pfam" id="PF00515">
    <property type="entry name" value="TPR_1"/>
    <property type="match status" value="1"/>
</dbReference>
<dbReference type="EMBL" id="MAYW01000074">
    <property type="protein sequence ID" value="ODS32181.1"/>
    <property type="molecule type" value="Genomic_DNA"/>
</dbReference>
<evidence type="ECO:0000256" key="3">
    <source>
        <dbReference type="ARBA" id="ARBA00022679"/>
    </source>
</evidence>
<dbReference type="EC" id="2.4.1.252" evidence="6"/>
<dbReference type="PROSITE" id="PS50005">
    <property type="entry name" value="TPR"/>
    <property type="match status" value="1"/>
</dbReference>
<dbReference type="SUPFAM" id="SSF48452">
    <property type="entry name" value="TPR-like"/>
    <property type="match status" value="1"/>
</dbReference>
<dbReference type="PROSITE" id="PS50293">
    <property type="entry name" value="TPR_REGION"/>
    <property type="match status" value="1"/>
</dbReference>
<comment type="similarity">
    <text evidence="1">Belongs to the glycosyltransferase group 1 family. Glycosyltransferase 4 subfamily.</text>
</comment>
<dbReference type="PANTHER" id="PTHR12526">
    <property type="entry name" value="GLYCOSYLTRANSFERASE"/>
    <property type="match status" value="1"/>
</dbReference>
<dbReference type="SMART" id="SM00028">
    <property type="entry name" value="TPR"/>
    <property type="match status" value="2"/>
</dbReference>
<evidence type="ECO:0000259" key="5">
    <source>
        <dbReference type="Pfam" id="PF00534"/>
    </source>
</evidence>
<dbReference type="Proteomes" id="UP000094056">
    <property type="component" value="Unassembled WGS sequence"/>
</dbReference>
<feature type="repeat" description="TPR" evidence="4">
    <location>
        <begin position="35"/>
        <end position="68"/>
    </location>
</feature>
<organism evidence="6 7">
    <name type="scientific">Candidatus Scalindua rubra</name>
    <dbReference type="NCBI Taxonomy" id="1872076"/>
    <lineage>
        <taxon>Bacteria</taxon>
        <taxon>Pseudomonadati</taxon>
        <taxon>Planctomycetota</taxon>
        <taxon>Candidatus Brocadiia</taxon>
        <taxon>Candidatus Brocadiales</taxon>
        <taxon>Candidatus Scalinduaceae</taxon>
        <taxon>Candidatus Scalindua</taxon>
    </lineage>
</organism>
<dbReference type="InterPro" id="IPR019734">
    <property type="entry name" value="TPR_rpt"/>
</dbReference>
<protein>
    <submittedName>
        <fullName evidence="6">GDP-mannose:cellobiosyl-diphosphopolyprenol alpha-mannosyltransferase</fullName>
        <ecNumber evidence="6">2.4.1.252</ecNumber>
    </submittedName>
</protein>
<gene>
    <name evidence="6" type="primary">gumH_2</name>
    <name evidence="6" type="ORF">SCARUB_02700</name>
</gene>
<proteinExistence type="inferred from homology"/>
<comment type="caution">
    <text evidence="6">The sequence shown here is derived from an EMBL/GenBank/DDBJ whole genome shotgun (WGS) entry which is preliminary data.</text>
</comment>
<dbReference type="PANTHER" id="PTHR12526:SF640">
    <property type="entry name" value="COLANIC ACID BIOSYNTHESIS GLYCOSYLTRANSFERASE WCAL-RELATED"/>
    <property type="match status" value="1"/>
</dbReference>
<keyword evidence="4" id="KW-0802">TPR repeat</keyword>
<feature type="domain" description="Glycosyl transferase family 1" evidence="5">
    <location>
        <begin position="261"/>
        <end position="373"/>
    </location>
</feature>
<dbReference type="SUPFAM" id="SSF53756">
    <property type="entry name" value="UDP-Glycosyltransferase/glycogen phosphorylase"/>
    <property type="match status" value="1"/>
</dbReference>
<evidence type="ECO:0000256" key="4">
    <source>
        <dbReference type="PROSITE-ProRule" id="PRU00339"/>
    </source>
</evidence>
<dbReference type="Gene3D" id="3.40.50.2000">
    <property type="entry name" value="Glycogen Phosphorylase B"/>
    <property type="match status" value="2"/>
</dbReference>
<sequence>MENKLIEGETLFADGKIEEAEECFLSIVENDSNNKEAYNNLGVIAFQKDDTERAIDYFTRSLEIDPLYRDAIVNYTNLLRTLNQLHIAVPLLEKIAEINPSDKDIIQLLEDIRSIPRSRFKIAFICYPGLESFLGDIVNFLKTKYEVRTCYTKNKQEIESTVEWADVIWLEWANELTATLTNTVAILENKHVICRLHSYEAFTPNIHQVKWKKIDHVIFVAPHIQKIVLNQVKGLNPESTSVVPNAVDLKKFTFTQRKPGYNLAYMGHVNYKKGPMLLLHAFLELYRINNKYRLFLIGDFQEVRYKLYFNQMIREMGLERNIQIEDWTDDIGNWLNDKQYIICTSVLEGHPVGIMEAMACGLKPLIHNYVGARKSYPDKYIWNTIPEFINMVTDDNYDSTEYRKFIETNYSLDMQLKKIDKIFSKSESSLLSSAMVTTT</sequence>
<dbReference type="InterPro" id="IPR001296">
    <property type="entry name" value="Glyco_trans_1"/>
</dbReference>
<dbReference type="AlphaFoldDB" id="A0A1E3X975"/>
<evidence type="ECO:0000256" key="2">
    <source>
        <dbReference type="ARBA" id="ARBA00022676"/>
    </source>
</evidence>
<keyword evidence="2 6" id="KW-0328">Glycosyltransferase</keyword>
<dbReference type="GO" id="GO:0016757">
    <property type="term" value="F:glycosyltransferase activity"/>
    <property type="evidence" value="ECO:0007669"/>
    <property type="project" value="UniProtKB-KW"/>
</dbReference>
<dbReference type="InterPro" id="IPR011990">
    <property type="entry name" value="TPR-like_helical_dom_sf"/>
</dbReference>